<dbReference type="InterPro" id="IPR052169">
    <property type="entry name" value="CW_Biosynth-Accessory"/>
</dbReference>
<dbReference type="SUPFAM" id="SSF56300">
    <property type="entry name" value="Metallo-dependent phosphatases"/>
    <property type="match status" value="1"/>
</dbReference>
<sequence length="380" mass="42173">MVEIVIGGDVCPINRNAGTFHGGDASGLFSDLLTEFRRADLAVVNLECPLIEGGRSVAKVGPTLRAEPVGIVSLSKAHIGVVNLANNHILDYGAAGLLSTRSACARAGIAVVGVGADEREARRPIIREVGGVRVGLLAYAESEAVTAGVQTGGVSVLNLAEYVRSLRLRRNWFDSLIVLLHAGVQHYPYPSPMLQETCRFMVEEGADIVVCQHSHCPGAVEKYQKGHIVYGQGNLLFDRYPHRSGSFYHGFLVRVLLEAGLPARVELVPYHQSDQLPGARRMGAPQAERFLAEVREISARVQDVEFVREQWHQLCERKRYDLYSTLNGHGRVARFLNRRLRFSDWCFDKTRLLNLHHLISCDSHREALETLLAIDLEVRR</sequence>
<dbReference type="Pfam" id="PF09587">
    <property type="entry name" value="PGA_cap"/>
    <property type="match status" value="1"/>
</dbReference>
<evidence type="ECO:0000313" key="4">
    <source>
        <dbReference type="Proteomes" id="UP000614714"/>
    </source>
</evidence>
<dbReference type="PANTHER" id="PTHR33393:SF13">
    <property type="entry name" value="PGA BIOSYNTHESIS PROTEIN CAPA"/>
    <property type="match status" value="1"/>
</dbReference>
<dbReference type="RefSeq" id="WP_199390093.1">
    <property type="nucleotide sequence ID" value="NZ_JAEMHL010000008.1"/>
</dbReference>
<keyword evidence="4" id="KW-1185">Reference proteome</keyword>
<organism evidence="3 4">
    <name type="scientific">Geomonas anaerohicana</name>
    <dbReference type="NCBI Taxonomy" id="2798583"/>
    <lineage>
        <taxon>Bacteria</taxon>
        <taxon>Pseudomonadati</taxon>
        <taxon>Thermodesulfobacteriota</taxon>
        <taxon>Desulfuromonadia</taxon>
        <taxon>Geobacterales</taxon>
        <taxon>Geobacteraceae</taxon>
        <taxon>Geomonas</taxon>
    </lineage>
</organism>
<gene>
    <name evidence="3" type="ORF">JFN91_15500</name>
</gene>
<accession>A0ABS0YH29</accession>
<dbReference type="CDD" id="cd07381">
    <property type="entry name" value="MPP_CapA"/>
    <property type="match status" value="1"/>
</dbReference>
<dbReference type="EMBL" id="JAEMHL010000008">
    <property type="protein sequence ID" value="MBJ6751620.1"/>
    <property type="molecule type" value="Genomic_DNA"/>
</dbReference>
<comment type="caution">
    <text evidence="3">The sequence shown here is derived from an EMBL/GenBank/DDBJ whole genome shotgun (WGS) entry which is preliminary data.</text>
</comment>
<proteinExistence type="inferred from homology"/>
<reference evidence="3 4" key="1">
    <citation type="submission" date="2020-12" db="EMBL/GenBank/DDBJ databases">
        <title>Geomonas sp. Red421, isolated from paddy soil.</title>
        <authorList>
            <person name="Xu Z."/>
            <person name="Zhang Z."/>
            <person name="Masuda Y."/>
            <person name="Itoh H."/>
            <person name="Senoo K."/>
        </authorList>
    </citation>
    <scope>NUCLEOTIDE SEQUENCE [LARGE SCALE GENOMIC DNA]</scope>
    <source>
        <strain evidence="3 4">Red421</strain>
    </source>
</reference>
<dbReference type="SMART" id="SM00854">
    <property type="entry name" value="PGA_cap"/>
    <property type="match status" value="1"/>
</dbReference>
<evidence type="ECO:0000313" key="3">
    <source>
        <dbReference type="EMBL" id="MBJ6751620.1"/>
    </source>
</evidence>
<evidence type="ECO:0000259" key="2">
    <source>
        <dbReference type="SMART" id="SM00854"/>
    </source>
</evidence>
<comment type="similarity">
    <text evidence="1">Belongs to the CapA family.</text>
</comment>
<dbReference type="InterPro" id="IPR029052">
    <property type="entry name" value="Metallo-depent_PP-like"/>
</dbReference>
<evidence type="ECO:0000256" key="1">
    <source>
        <dbReference type="ARBA" id="ARBA00005662"/>
    </source>
</evidence>
<name>A0ABS0YH29_9BACT</name>
<dbReference type="InterPro" id="IPR019079">
    <property type="entry name" value="Capsule_synth_CapA"/>
</dbReference>
<dbReference type="Proteomes" id="UP000614714">
    <property type="component" value="Unassembled WGS sequence"/>
</dbReference>
<dbReference type="PANTHER" id="PTHR33393">
    <property type="entry name" value="POLYGLUTAMINE SYNTHESIS ACCESSORY PROTEIN RV0574C-RELATED"/>
    <property type="match status" value="1"/>
</dbReference>
<feature type="domain" description="Capsule synthesis protein CapA" evidence="2">
    <location>
        <begin position="3"/>
        <end position="239"/>
    </location>
</feature>
<protein>
    <submittedName>
        <fullName evidence="3">CapA family protein</fullName>
    </submittedName>
</protein>
<dbReference type="Gene3D" id="3.60.21.10">
    <property type="match status" value="1"/>
</dbReference>